<gene>
    <name evidence="1" type="ORF">ABS765_15265</name>
</gene>
<dbReference type="EMBL" id="JBELPY010000012">
    <property type="protein sequence ID" value="MFL9835386.1"/>
    <property type="molecule type" value="Genomic_DNA"/>
</dbReference>
<keyword evidence="2" id="KW-1185">Reference proteome</keyword>
<evidence type="ECO:0008006" key="3">
    <source>
        <dbReference type="Google" id="ProtNLM"/>
    </source>
</evidence>
<sequence length="267" mass="31051">MKNYIIYSLIFICNISFAQSNFVPKKINGKWGVVKILKDNREIEYIRPIYDTVLELRPSYYEKENTNIFCCRLNNELNIIGKNSTLLYKEINCNSVHLNKIEGNYTLLCNENKLIAIINKKSHLTIKIDSFIVSRGDEYSTATYIIKSGNKYGMISGYLFEHDKIYLAPKYDSIMSVENQSYLFKLRNKYGLYSLADENNPTLLLPCTYDKIVLLSEVANENYVPPPPEMGKNKPIVWEATTNKKKIKVKDFDTRNFRTYMVLPPPE</sequence>
<comment type="caution">
    <text evidence="1">The sequence shown here is derived from an EMBL/GenBank/DDBJ whole genome shotgun (WGS) entry which is preliminary data.</text>
</comment>
<proteinExistence type="predicted"/>
<evidence type="ECO:0000313" key="2">
    <source>
        <dbReference type="Proteomes" id="UP001629058"/>
    </source>
</evidence>
<accession>A0ABW8Y5B1</accession>
<organism evidence="1 2">
    <name type="scientific">Chryseobacterium terrae</name>
    <dbReference type="NCBI Taxonomy" id="3163299"/>
    <lineage>
        <taxon>Bacteria</taxon>
        <taxon>Pseudomonadati</taxon>
        <taxon>Bacteroidota</taxon>
        <taxon>Flavobacteriia</taxon>
        <taxon>Flavobacteriales</taxon>
        <taxon>Weeksellaceae</taxon>
        <taxon>Chryseobacterium group</taxon>
        <taxon>Chryseobacterium</taxon>
    </lineage>
</organism>
<reference evidence="1 2" key="1">
    <citation type="submission" date="2024-06" db="EMBL/GenBank/DDBJ databases">
        <authorList>
            <person name="Kaempfer P."/>
            <person name="Viver T."/>
        </authorList>
    </citation>
    <scope>NUCLEOTIDE SEQUENCE [LARGE SCALE GENOMIC DNA]</scope>
    <source>
        <strain evidence="1 2">ST-37</strain>
    </source>
</reference>
<name>A0ABW8Y5B1_9FLAO</name>
<dbReference type="RefSeq" id="WP_408092078.1">
    <property type="nucleotide sequence ID" value="NZ_JBELPY010000012.1"/>
</dbReference>
<dbReference type="Proteomes" id="UP001629058">
    <property type="component" value="Unassembled WGS sequence"/>
</dbReference>
<evidence type="ECO:0000313" key="1">
    <source>
        <dbReference type="EMBL" id="MFL9835386.1"/>
    </source>
</evidence>
<protein>
    <recommendedName>
        <fullName evidence="3">WG containing repeat-containing protein</fullName>
    </recommendedName>
</protein>